<evidence type="ECO:0000256" key="7">
    <source>
        <dbReference type="PIRSR" id="PIRSR601461-2"/>
    </source>
</evidence>
<dbReference type="FunFam" id="2.40.70.10:FF:000008">
    <property type="entry name" value="Cathepsin D"/>
    <property type="match status" value="1"/>
</dbReference>
<keyword evidence="2 8" id="KW-0645">Protease</keyword>
<feature type="disulfide bond" evidence="7">
    <location>
        <begin position="335"/>
        <end position="368"/>
    </location>
</feature>
<feature type="chain" id="PRO_5034252637" evidence="10">
    <location>
        <begin position="19"/>
        <end position="489"/>
    </location>
</feature>
<dbReference type="InterPro" id="IPR001461">
    <property type="entry name" value="Aspartic_peptidase_A1"/>
</dbReference>
<evidence type="ECO:0000313" key="12">
    <source>
        <dbReference type="EMBL" id="KAF7369480.1"/>
    </source>
</evidence>
<keyword evidence="6" id="KW-0325">Glycoprotein</keyword>
<gene>
    <name evidence="12" type="ORF">MVEN_00277700</name>
</gene>
<dbReference type="PANTHER" id="PTHR47966">
    <property type="entry name" value="BETA-SITE APP-CLEAVING ENZYME, ISOFORM A-RELATED"/>
    <property type="match status" value="1"/>
</dbReference>
<comment type="similarity">
    <text evidence="1 8">Belongs to the peptidase A1 family.</text>
</comment>
<dbReference type="Gene3D" id="2.40.70.10">
    <property type="entry name" value="Acid Proteases"/>
    <property type="match status" value="2"/>
</dbReference>
<evidence type="ECO:0000256" key="10">
    <source>
        <dbReference type="SAM" id="SignalP"/>
    </source>
</evidence>
<keyword evidence="3 8" id="KW-0064">Aspartyl protease</keyword>
<evidence type="ECO:0000256" key="3">
    <source>
        <dbReference type="ARBA" id="ARBA00022750"/>
    </source>
</evidence>
<dbReference type="InterPro" id="IPR033121">
    <property type="entry name" value="PEPTIDASE_A1"/>
</dbReference>
<dbReference type="Pfam" id="PF00026">
    <property type="entry name" value="Asp"/>
    <property type="match status" value="1"/>
</dbReference>
<keyword evidence="13" id="KW-1185">Reference proteome</keyword>
<dbReference type="GO" id="GO:0006508">
    <property type="term" value="P:proteolysis"/>
    <property type="evidence" value="ECO:0007669"/>
    <property type="project" value="UniProtKB-KW"/>
</dbReference>
<dbReference type="InterPro" id="IPR021109">
    <property type="entry name" value="Peptidase_aspartic_dom_sf"/>
</dbReference>
<name>A0A8H6YYQ1_9AGAR</name>
<feature type="region of interest" description="Disordered" evidence="9">
    <location>
        <begin position="425"/>
        <end position="465"/>
    </location>
</feature>
<evidence type="ECO:0000256" key="5">
    <source>
        <dbReference type="ARBA" id="ARBA00023157"/>
    </source>
</evidence>
<evidence type="ECO:0000259" key="11">
    <source>
        <dbReference type="PROSITE" id="PS51767"/>
    </source>
</evidence>
<reference evidence="12" key="1">
    <citation type="submission" date="2020-05" db="EMBL/GenBank/DDBJ databases">
        <title>Mycena genomes resolve the evolution of fungal bioluminescence.</title>
        <authorList>
            <person name="Tsai I.J."/>
        </authorList>
    </citation>
    <scope>NUCLEOTIDE SEQUENCE</scope>
    <source>
        <strain evidence="12">CCC161011</strain>
    </source>
</reference>
<dbReference type="GO" id="GO:0004190">
    <property type="term" value="F:aspartic-type endopeptidase activity"/>
    <property type="evidence" value="ECO:0007669"/>
    <property type="project" value="UniProtKB-KW"/>
</dbReference>
<dbReference type="AlphaFoldDB" id="A0A8H6YYQ1"/>
<feature type="signal peptide" evidence="10">
    <location>
        <begin position="1"/>
        <end position="18"/>
    </location>
</feature>
<dbReference type="PRINTS" id="PR00792">
    <property type="entry name" value="PEPSIN"/>
</dbReference>
<evidence type="ECO:0000256" key="4">
    <source>
        <dbReference type="ARBA" id="ARBA00022801"/>
    </source>
</evidence>
<dbReference type="PROSITE" id="PS00141">
    <property type="entry name" value="ASP_PROTEASE"/>
    <property type="match status" value="1"/>
</dbReference>
<proteinExistence type="inferred from homology"/>
<sequence>MVKPAVFGLVALLPLVSSSPGVHKLKLNKTSHGHSSPQPLEAYVLNKYSDALAPPQVPLMGTDGASCRVNVAADGPGHTVPLTNFNAQYFTEIQLGTPPQSFKVKLLHHITSRPILTDKYYQVILDTASSNLCIPSIKCTSISCFLHSRYDSSKSTTYRANGTEYGKGPMEGFVSQDLLTIGDLAVPKQDFAEVTKEPFESSKFDGILGLGYDTISVNGIVPPFYNMINAGLLDEPVFSFRVGSSEEDGGEVTLGGIDHEGYVGKIFYVPVRRKASWEVELEKVSFGGDELELKNTGAVIDTGTSLIVFPSDIADMLNAQIGATRSWNGQYTVDCTTVPSLPRLSFYLGGKPYSLEGSDYILNIKGTCVSSFTGFDLTMPDGGAIWILGDVFLRKYFTVYDLAWVAAFTKESILRQRPAVVEAEREKMAATPDQDDDNTGVQSVSNLPLGARAPSPSAQTVPDPVLQELRHLREEMRLLAAAAAPPNYK</sequence>
<evidence type="ECO:0000313" key="13">
    <source>
        <dbReference type="Proteomes" id="UP000620124"/>
    </source>
</evidence>
<accession>A0A8H6YYQ1</accession>
<protein>
    <submittedName>
        <fullName evidence="12">Endopeptidase</fullName>
    </submittedName>
</protein>
<dbReference type="EMBL" id="JACAZI010000002">
    <property type="protein sequence ID" value="KAF7369480.1"/>
    <property type="molecule type" value="Genomic_DNA"/>
</dbReference>
<dbReference type="FunFam" id="2.40.70.10:FF:000002">
    <property type="entry name" value="Vacuolar aspartic proteinase"/>
    <property type="match status" value="1"/>
</dbReference>
<evidence type="ECO:0000256" key="9">
    <source>
        <dbReference type="SAM" id="MobiDB-lite"/>
    </source>
</evidence>
<evidence type="ECO:0000256" key="6">
    <source>
        <dbReference type="ARBA" id="ARBA00023180"/>
    </source>
</evidence>
<evidence type="ECO:0000256" key="8">
    <source>
        <dbReference type="RuleBase" id="RU000454"/>
    </source>
</evidence>
<evidence type="ECO:0000256" key="1">
    <source>
        <dbReference type="ARBA" id="ARBA00007447"/>
    </source>
</evidence>
<dbReference type="OrthoDB" id="771136at2759"/>
<dbReference type="Proteomes" id="UP000620124">
    <property type="component" value="Unassembled WGS sequence"/>
</dbReference>
<evidence type="ECO:0000256" key="2">
    <source>
        <dbReference type="ARBA" id="ARBA00022670"/>
    </source>
</evidence>
<comment type="caution">
    <text evidence="12">The sequence shown here is derived from an EMBL/GenBank/DDBJ whole genome shotgun (WGS) entry which is preliminary data.</text>
</comment>
<dbReference type="InterPro" id="IPR001969">
    <property type="entry name" value="Aspartic_peptidase_AS"/>
</dbReference>
<keyword evidence="4 8" id="KW-0378">Hydrolase</keyword>
<dbReference type="SUPFAM" id="SSF50630">
    <property type="entry name" value="Acid proteases"/>
    <property type="match status" value="1"/>
</dbReference>
<dbReference type="PROSITE" id="PS51767">
    <property type="entry name" value="PEPTIDASE_A1"/>
    <property type="match status" value="1"/>
</dbReference>
<feature type="domain" description="Peptidase A1" evidence="11">
    <location>
        <begin position="89"/>
        <end position="410"/>
    </location>
</feature>
<keyword evidence="5 7" id="KW-1015">Disulfide bond</keyword>
<organism evidence="12 13">
    <name type="scientific">Mycena venus</name>
    <dbReference type="NCBI Taxonomy" id="2733690"/>
    <lineage>
        <taxon>Eukaryota</taxon>
        <taxon>Fungi</taxon>
        <taxon>Dikarya</taxon>
        <taxon>Basidiomycota</taxon>
        <taxon>Agaricomycotina</taxon>
        <taxon>Agaricomycetes</taxon>
        <taxon>Agaricomycetidae</taxon>
        <taxon>Agaricales</taxon>
        <taxon>Marasmiineae</taxon>
        <taxon>Mycenaceae</taxon>
        <taxon>Mycena</taxon>
    </lineage>
</organism>
<keyword evidence="10" id="KW-0732">Signal</keyword>
<dbReference type="PANTHER" id="PTHR47966:SF51">
    <property type="entry name" value="BETA-SITE APP-CLEAVING ENZYME, ISOFORM A-RELATED"/>
    <property type="match status" value="1"/>
</dbReference>